<dbReference type="GO" id="GO:0071555">
    <property type="term" value="P:cell wall organization"/>
    <property type="evidence" value="ECO:0007669"/>
    <property type="project" value="TreeGrafter"/>
</dbReference>
<dbReference type="PANTHER" id="PTHR16631:SF24">
    <property type="entry name" value="FAMILY 17 GLUCOSIDASE SCW11-RELATED"/>
    <property type="match status" value="1"/>
</dbReference>
<dbReference type="OrthoDB" id="4082933at2759"/>
<dbReference type="SUPFAM" id="SSF51445">
    <property type="entry name" value="(Trans)glycosidases"/>
    <property type="match status" value="1"/>
</dbReference>
<evidence type="ECO:0000313" key="17">
    <source>
        <dbReference type="Proteomes" id="UP000053958"/>
    </source>
</evidence>
<evidence type="ECO:0000256" key="9">
    <source>
        <dbReference type="ARBA" id="ARBA00023295"/>
    </source>
</evidence>
<comment type="caution">
    <text evidence="16">The sequence shown here is derived from an EMBL/GenBank/DDBJ whole genome shotgun (WGS) entry which is preliminary data.</text>
</comment>
<evidence type="ECO:0000313" key="16">
    <source>
        <dbReference type="EMBL" id="KKA23829.1"/>
    </source>
</evidence>
<evidence type="ECO:0000256" key="15">
    <source>
        <dbReference type="SAM" id="SignalP"/>
    </source>
</evidence>
<name>A0A0F4Z002_RASE3</name>
<dbReference type="InterPro" id="IPR017853">
    <property type="entry name" value="GH"/>
</dbReference>
<dbReference type="EMBL" id="LASV01000085">
    <property type="protein sequence ID" value="KKA23829.1"/>
    <property type="molecule type" value="Genomic_DNA"/>
</dbReference>
<evidence type="ECO:0000256" key="6">
    <source>
        <dbReference type="ARBA" id="ARBA00022525"/>
    </source>
</evidence>
<evidence type="ECO:0000256" key="13">
    <source>
        <dbReference type="ARBA" id="ARBA00041516"/>
    </source>
</evidence>
<protein>
    <recommendedName>
        <fullName evidence="11">Probable beta-glucosidase btgE</fullName>
        <ecNumber evidence="4">3.2.1.21</ecNumber>
    </recommendedName>
    <alternativeName>
        <fullName evidence="12">Beta-D-glucoside glucohydrolase btgE</fullName>
    </alternativeName>
    <alternativeName>
        <fullName evidence="14">Cellobiase btgE</fullName>
    </alternativeName>
    <alternativeName>
        <fullName evidence="13">Gentiobiase btgE</fullName>
    </alternativeName>
</protein>
<dbReference type="STRING" id="1408163.A0A0F4Z002"/>
<comment type="similarity">
    <text evidence="3">Belongs to the glycosyl hydrolase 17 family.</text>
</comment>
<evidence type="ECO:0000256" key="1">
    <source>
        <dbReference type="ARBA" id="ARBA00000448"/>
    </source>
</evidence>
<dbReference type="GO" id="GO:0009986">
    <property type="term" value="C:cell surface"/>
    <property type="evidence" value="ECO:0007669"/>
    <property type="project" value="TreeGrafter"/>
</dbReference>
<gene>
    <name evidence="16" type="ORF">T310_2119</name>
</gene>
<dbReference type="AlphaFoldDB" id="A0A0F4Z002"/>
<proteinExistence type="inferred from homology"/>
<dbReference type="Proteomes" id="UP000053958">
    <property type="component" value="Unassembled WGS sequence"/>
</dbReference>
<dbReference type="Gene3D" id="3.20.20.80">
    <property type="entry name" value="Glycosidases"/>
    <property type="match status" value="1"/>
</dbReference>
<evidence type="ECO:0000256" key="5">
    <source>
        <dbReference type="ARBA" id="ARBA00022512"/>
    </source>
</evidence>
<accession>A0A0F4Z002</accession>
<evidence type="ECO:0000256" key="10">
    <source>
        <dbReference type="ARBA" id="ARBA00024983"/>
    </source>
</evidence>
<dbReference type="InterPro" id="IPR050732">
    <property type="entry name" value="Beta-glucan_modifiers"/>
</dbReference>
<evidence type="ECO:0000256" key="14">
    <source>
        <dbReference type="ARBA" id="ARBA00042762"/>
    </source>
</evidence>
<dbReference type="GO" id="GO:0005576">
    <property type="term" value="C:extracellular region"/>
    <property type="evidence" value="ECO:0007669"/>
    <property type="project" value="TreeGrafter"/>
</dbReference>
<feature type="chain" id="PRO_5002482072" description="Probable beta-glucosidase btgE" evidence="15">
    <location>
        <begin position="19"/>
        <end position="576"/>
    </location>
</feature>
<comment type="catalytic activity">
    <reaction evidence="1">
        <text>Hydrolysis of terminal, non-reducing beta-D-glucosyl residues with release of beta-D-glucose.</text>
        <dbReference type="EC" id="3.2.1.21"/>
    </reaction>
</comment>
<keyword evidence="9" id="KW-0326">Glycosidase</keyword>
<feature type="signal peptide" evidence="15">
    <location>
        <begin position="1"/>
        <end position="18"/>
    </location>
</feature>
<evidence type="ECO:0000256" key="8">
    <source>
        <dbReference type="ARBA" id="ARBA00022801"/>
    </source>
</evidence>
<evidence type="ECO:0000256" key="3">
    <source>
        <dbReference type="ARBA" id="ARBA00008773"/>
    </source>
</evidence>
<evidence type="ECO:0000256" key="11">
    <source>
        <dbReference type="ARBA" id="ARBA00039284"/>
    </source>
</evidence>
<reference evidence="16 17" key="1">
    <citation type="submission" date="2015-04" db="EMBL/GenBank/DDBJ databases">
        <authorList>
            <person name="Heijne W.H."/>
            <person name="Fedorova N.D."/>
            <person name="Nierman W.C."/>
            <person name="Vollebregt A.W."/>
            <person name="Zhao Z."/>
            <person name="Wu L."/>
            <person name="Kumar M."/>
            <person name="Stam H."/>
            <person name="van den Berg M.A."/>
            <person name="Pel H.J."/>
        </authorList>
    </citation>
    <scope>NUCLEOTIDE SEQUENCE [LARGE SCALE GENOMIC DNA]</scope>
    <source>
        <strain evidence="16 17">CBS 393.64</strain>
    </source>
</reference>
<keyword evidence="7 15" id="KW-0732">Signal</keyword>
<comment type="function">
    <text evidence="10">Beta-glucosidases are one of a number of cellulolytic enzymes involved in the degradation of cellulosic biomass. Catalyzes the last step releasing glucose from the inhibitory cellobiose.</text>
</comment>
<dbReference type="GO" id="GO:0009277">
    <property type="term" value="C:fungal-type cell wall"/>
    <property type="evidence" value="ECO:0007669"/>
    <property type="project" value="TreeGrafter"/>
</dbReference>
<keyword evidence="8" id="KW-0378">Hydrolase</keyword>
<evidence type="ECO:0000256" key="7">
    <source>
        <dbReference type="ARBA" id="ARBA00022729"/>
    </source>
</evidence>
<organism evidence="16 17">
    <name type="scientific">Rasamsonia emersonii (strain ATCC 16479 / CBS 393.64 / IMI 116815)</name>
    <dbReference type="NCBI Taxonomy" id="1408163"/>
    <lineage>
        <taxon>Eukaryota</taxon>
        <taxon>Fungi</taxon>
        <taxon>Dikarya</taxon>
        <taxon>Ascomycota</taxon>
        <taxon>Pezizomycotina</taxon>
        <taxon>Eurotiomycetes</taxon>
        <taxon>Eurotiomycetidae</taxon>
        <taxon>Eurotiales</taxon>
        <taxon>Trichocomaceae</taxon>
        <taxon>Rasamsonia</taxon>
    </lineage>
</organism>
<keyword evidence="17" id="KW-1185">Reference proteome</keyword>
<dbReference type="GO" id="GO:0042973">
    <property type="term" value="F:glucan endo-1,3-beta-D-glucosidase activity"/>
    <property type="evidence" value="ECO:0007669"/>
    <property type="project" value="TreeGrafter"/>
</dbReference>
<dbReference type="GeneID" id="25314470"/>
<evidence type="ECO:0000256" key="12">
    <source>
        <dbReference type="ARBA" id="ARBA00041495"/>
    </source>
</evidence>
<dbReference type="EC" id="3.2.1.21" evidence="4"/>
<evidence type="ECO:0000256" key="2">
    <source>
        <dbReference type="ARBA" id="ARBA00004191"/>
    </source>
</evidence>
<comment type="subcellular location">
    <subcellularLocation>
        <location evidence="2">Secreted</location>
        <location evidence="2">Cell wall</location>
    </subcellularLocation>
</comment>
<dbReference type="PANTHER" id="PTHR16631">
    <property type="entry name" value="GLUCAN 1,3-BETA-GLUCOSIDASE"/>
    <property type="match status" value="1"/>
</dbReference>
<dbReference type="RefSeq" id="XP_013330441.1">
    <property type="nucleotide sequence ID" value="XM_013474987.1"/>
</dbReference>
<keyword evidence="6" id="KW-0964">Secreted</keyword>
<evidence type="ECO:0000256" key="4">
    <source>
        <dbReference type="ARBA" id="ARBA00012744"/>
    </source>
</evidence>
<sequence length="576" mass="58758">MKGAFLTAAAALLGSAMADGHRRHAHDGFHHRRGLETAAETCGCTTKVITYWGSPTLVPTTPSPTPSSSSVQLTTTVKSTSYSTVTVVAPSSAAPVASSSAAPSPSTTPAVPLPTPAITTFSTPGTYIIPASTVTVSSETTVPVPTTTVVPPGTHTVGGVTTVVETSTVITCPYATVKPSGSTVTSVIEQTTYVCPSAGTYTIAPITTTVSTSTALIYPTPATITPGTYTQPEQTVTVTESSYTYVCPFSTGLASSSTPVASSTPAVTSSAVAATSATAAPSVAVPSIGISIGAPSASSSSAAPASTGSTAGKLFNTDHYGMTYSPYTSTGACADQNTIESAIADIASKGFKVVRLYSTDCNGLEYVGQAAAKHGLKMIIGVFISNTGISGAQDQVKEIAAWAQWQLVDLIVVGNEAVFNGYCSASELAGFISSSLQTFKAAGYTGKITTTEPIEIWQQQGSALCGVVDIVGANVHPFFNANVSPLNAGSFTKSEMDILAGVCPGKSDVINLETGWPTAGKANGLAVPGILEQLTALTTMVAEVGSRSVFFSYANDLWKPLGEFDVERSWGCADVF</sequence>
<keyword evidence="5" id="KW-0134">Cell wall</keyword>